<dbReference type="InterPro" id="IPR009003">
    <property type="entry name" value="Peptidase_S1_PA"/>
</dbReference>
<dbReference type="GO" id="GO:0005576">
    <property type="term" value="C:extracellular region"/>
    <property type="evidence" value="ECO:0007669"/>
    <property type="project" value="UniProtKB-SubCell"/>
</dbReference>
<dbReference type="Proteomes" id="UP000439903">
    <property type="component" value="Unassembled WGS sequence"/>
</dbReference>
<dbReference type="EMBL" id="WTPW01001881">
    <property type="protein sequence ID" value="KAF0409290.1"/>
    <property type="molecule type" value="Genomic_DNA"/>
</dbReference>
<proteinExistence type="predicted"/>
<evidence type="ECO:0000259" key="4">
    <source>
        <dbReference type="Pfam" id="PF20147"/>
    </source>
</evidence>
<dbReference type="GO" id="GO:0043657">
    <property type="term" value="C:host cell"/>
    <property type="evidence" value="ECO:0007669"/>
    <property type="project" value="UniProtKB-SubCell"/>
</dbReference>
<evidence type="ECO:0000256" key="2">
    <source>
        <dbReference type="ARBA" id="ARBA00004613"/>
    </source>
</evidence>
<gene>
    <name evidence="5" type="ORF">F8M41_008401</name>
</gene>
<evidence type="ECO:0000256" key="1">
    <source>
        <dbReference type="ARBA" id="ARBA00004340"/>
    </source>
</evidence>
<dbReference type="InterPro" id="IPR045379">
    <property type="entry name" value="Crinkler_N"/>
</dbReference>
<dbReference type="AlphaFoldDB" id="A0A8H3X4B2"/>
<dbReference type="Gene3D" id="2.40.10.10">
    <property type="entry name" value="Trypsin-like serine proteases"/>
    <property type="match status" value="2"/>
</dbReference>
<dbReference type="Pfam" id="PF20147">
    <property type="entry name" value="Crinkler"/>
    <property type="match status" value="1"/>
</dbReference>
<dbReference type="SUPFAM" id="SSF50494">
    <property type="entry name" value="Trypsin-like serine proteases"/>
    <property type="match status" value="1"/>
</dbReference>
<organism evidence="5 6">
    <name type="scientific">Gigaspora margarita</name>
    <dbReference type="NCBI Taxonomy" id="4874"/>
    <lineage>
        <taxon>Eukaryota</taxon>
        <taxon>Fungi</taxon>
        <taxon>Fungi incertae sedis</taxon>
        <taxon>Mucoromycota</taxon>
        <taxon>Glomeromycotina</taxon>
        <taxon>Glomeromycetes</taxon>
        <taxon>Diversisporales</taxon>
        <taxon>Gigasporaceae</taxon>
        <taxon>Gigaspora</taxon>
    </lineage>
</organism>
<comment type="subcellular location">
    <subcellularLocation>
        <location evidence="1">Host cell</location>
    </subcellularLocation>
    <subcellularLocation>
        <location evidence="2">Secreted</location>
    </subcellularLocation>
</comment>
<comment type="caution">
    <text evidence="5">The sequence shown here is derived from an EMBL/GenBank/DDBJ whole genome shotgun (WGS) entry which is preliminary data.</text>
</comment>
<evidence type="ECO:0000256" key="3">
    <source>
        <dbReference type="ARBA" id="ARBA00022525"/>
    </source>
</evidence>
<dbReference type="OrthoDB" id="2370033at2759"/>
<reference evidence="5 6" key="1">
    <citation type="journal article" date="2019" name="Environ. Microbiol.">
        <title>At the nexus of three kingdoms: the genome of the mycorrhizal fungus Gigaspora margarita provides insights into plant, endobacterial and fungal interactions.</title>
        <authorList>
            <person name="Venice F."/>
            <person name="Ghignone S."/>
            <person name="Salvioli di Fossalunga A."/>
            <person name="Amselem J."/>
            <person name="Novero M."/>
            <person name="Xianan X."/>
            <person name="Sedzielewska Toro K."/>
            <person name="Morin E."/>
            <person name="Lipzen A."/>
            <person name="Grigoriev I.V."/>
            <person name="Henrissat B."/>
            <person name="Martin F.M."/>
            <person name="Bonfante P."/>
        </authorList>
    </citation>
    <scope>NUCLEOTIDE SEQUENCE [LARGE SCALE GENOMIC DNA]</scope>
    <source>
        <strain evidence="5 6">BEG34</strain>
    </source>
</reference>
<evidence type="ECO:0000313" key="5">
    <source>
        <dbReference type="EMBL" id="KAF0409290.1"/>
    </source>
</evidence>
<keyword evidence="3" id="KW-0964">Secreted</keyword>
<feature type="domain" description="Crinkler effector protein N-terminal" evidence="4">
    <location>
        <begin position="4"/>
        <end position="109"/>
    </location>
</feature>
<name>A0A8H3X4B2_GIGMA</name>
<keyword evidence="6" id="KW-1185">Reference proteome</keyword>
<dbReference type="InterPro" id="IPR043504">
    <property type="entry name" value="Peptidase_S1_PA_chymotrypsin"/>
</dbReference>
<evidence type="ECO:0000313" key="6">
    <source>
        <dbReference type="Proteomes" id="UP000439903"/>
    </source>
</evidence>
<sequence>MPTIELNCLLHGDTPDIDNIFSVEIDAEMAVSKLKEIIKEKKQDTVYFDNVNFKLWNVSESNEKLSILFENPNAIIEKKLEGKMLAETDRVFEYFSHELNKEYIHIIVEVPGYHLTFASCAKRKELVPSDKIIFKEDSFEKESEIIGIAKGIRIQFINKSEKYKLYSFIEFIEKVNESRELSSEKETKSSVGQNMIKNLMFHLHVSNEHLSWSDFHKHLIRQRKLTKDLENTMMNEDKLERLGGRKVLSIQDDVVFEKLSAAEDAFLEKFRRDEISATNFGLVDGKEVIIVMLDLPEGSLLKFYLPPVFEGFPVIIDYGLVQPFHRSYHEKLMPGISIGWFNNPPNALTLSPLVQTPSVPGGFYFLTARHGVGKKGSPVCQPGKVDDISSKGCATVTKYNSLSIDNDGYLIDYAFCRLSNNNRVPETDQNKIYGAEINVSSFKTSVGNDDLNRKVDVKKVGKSTFFTERKLKYKWVYVRSAAFDPPKNGYALRVVGSHGPFAGPGDSGAPVFDRDNRLLGIIHGGVKDQSSTYVIPINLIIEHARQRRHVQFQLL</sequence>
<accession>A0A8H3X4B2</accession>
<protein>
    <submittedName>
        <fullName evidence="5">Leucine-rich repeat and iq domain-containing protein 4-like: PROVISIONAL</fullName>
    </submittedName>
</protein>